<dbReference type="Pfam" id="PF02992">
    <property type="entry name" value="Transposase_21"/>
    <property type="match status" value="1"/>
</dbReference>
<reference evidence="2 3" key="1">
    <citation type="journal article" date="2020" name="ISME J.">
        <title>Uncovering the hidden diversity of litter-decomposition mechanisms in mushroom-forming fungi.</title>
        <authorList>
            <person name="Floudas D."/>
            <person name="Bentzer J."/>
            <person name="Ahren D."/>
            <person name="Johansson T."/>
            <person name="Persson P."/>
            <person name="Tunlid A."/>
        </authorList>
    </citation>
    <scope>NUCLEOTIDE SEQUENCE [LARGE SCALE GENOMIC DNA]</scope>
    <source>
        <strain evidence="2 3">CBS 175.51</strain>
    </source>
</reference>
<dbReference type="Proteomes" id="UP000541558">
    <property type="component" value="Unassembled WGS sequence"/>
</dbReference>
<evidence type="ECO:0000313" key="3">
    <source>
        <dbReference type="Proteomes" id="UP000541558"/>
    </source>
</evidence>
<dbReference type="InterPro" id="IPR004242">
    <property type="entry name" value="Transposase_21"/>
</dbReference>
<accession>A0A8H5BUY9</accession>
<organism evidence="2 3">
    <name type="scientific">Ephemerocybe angulata</name>
    <dbReference type="NCBI Taxonomy" id="980116"/>
    <lineage>
        <taxon>Eukaryota</taxon>
        <taxon>Fungi</taxon>
        <taxon>Dikarya</taxon>
        <taxon>Basidiomycota</taxon>
        <taxon>Agaricomycotina</taxon>
        <taxon>Agaricomycetes</taxon>
        <taxon>Agaricomycetidae</taxon>
        <taxon>Agaricales</taxon>
        <taxon>Agaricineae</taxon>
        <taxon>Psathyrellaceae</taxon>
        <taxon>Ephemerocybe</taxon>
    </lineage>
</organism>
<comment type="caution">
    <text evidence="2">The sequence shown here is derived from an EMBL/GenBank/DDBJ whole genome shotgun (WGS) entry which is preliminary data.</text>
</comment>
<proteinExistence type="predicted"/>
<feature type="region of interest" description="Disordered" evidence="1">
    <location>
        <begin position="52"/>
        <end position="91"/>
    </location>
</feature>
<dbReference type="PANTHER" id="PTHR46579">
    <property type="entry name" value="F5/8 TYPE C DOMAIN-CONTAINING PROTEIN-RELATED"/>
    <property type="match status" value="1"/>
</dbReference>
<dbReference type="AlphaFoldDB" id="A0A8H5BUY9"/>
<dbReference type="PANTHER" id="PTHR46579:SF2">
    <property type="entry name" value="C2H2-TYPE DOMAIN-CONTAINING PROTEIN"/>
    <property type="match status" value="1"/>
</dbReference>
<dbReference type="OrthoDB" id="3248986at2759"/>
<gene>
    <name evidence="2" type="ORF">D9611_013480</name>
</gene>
<sequence>MPGGDILVNCRCTACRALNNAGCEITQNQFAAHKRSDRMQAEANTRLAQLKTAQHPPTFRPPDQDIVSNSVSLSDTEDEGRPINMDLNPPEADNEDQKLLGELIQILKGIEDKTSAGIGGARIVFSQPPFLTSQDVPGKMAEEDIDKMCLLHPNIPSNFEYHEISDLLAAGEQTARLHQQHNSAFVRSQSRLILETVDHRRRSLRKALLQEWKTQARLADQAYLVDTTRYFRSAIHFIPPSLLLVYLLVASLYLLSNISETVCQYILSCLGLLLQINAASSTDIRSRNAARGVLRTVGPVINLIDILPRYTSFICCVKCYFIHWYDPGDPQARRMERCPNVTKNGVCDSRLWGGKPFIYEQDHDEKARPVRVYPYQSPQEYLSYLFSRSDLKDYLYRDPCKSQRATDTWDIWDADALRNFKFFDGKRYTDNSEESRLVFSLNMDGLNPYGNKQSGKKVSVGAIYMVCLNLPPDIRYNLENVYLVGIIPGPGQPSLHELNHLLKPLVDDFLILWREGIYLSRTFSRPHGIRVRGAVVPLVCDLPAARQMSGFASHSHTIFCSECKLERREMENIDPETWEMRTWEEHKRHAKLWREAETTSERRSVYAAHGVRWSELLRLPYWDPTKYTLIDSMHAFYLRLFQHHVRTIWGMDIKINDGEGPSDPALVPPSEAEMLHAHFVLRNGSAARLGVLKRHLLRQLCMDIGAPSIDGLRDGLLAQLLQYRIDQKWWTVDGMHIVDEPVDHVEGYETLRSGVTTDDFFWNASKTMVTKAIKSDLLMVFQRHVRPTSHPTMSDAEVGSLKREYLVRYIQTERHRLGIIDENGIHATALATHARNQSANILGKGILKEIRRDMQAVNRPSWQPSGPRSPGEARFGKFTAAQWRTFCLIHLPVTLTRIWGSADSDSFQRKCLDNFMDLVAAVKLASMNRMTEDRIQEYDRRIKSYLSSLLDLYPGQLERTMFVKFCSAQRIRALFAQSNTLPEALAPMVDHFHETYTNKYHLSINEVFLGENDRPSDNASTWTADDLTPIEPGAYHALFFSTLEHHRNNSQVSFQMPEGWVPGTILNLFSHTRVSDGVEITQTFAIISPYEELTVQDTQNDHYRRYPIVAGRLVYNRHQRARYLVPFSDVISHLVTEVQDIQGIDRKCLLVLPLDRH</sequence>
<name>A0A8H5BUY9_9AGAR</name>
<evidence type="ECO:0000256" key="1">
    <source>
        <dbReference type="SAM" id="MobiDB-lite"/>
    </source>
</evidence>
<dbReference type="EMBL" id="JAACJK010000124">
    <property type="protein sequence ID" value="KAF5328988.1"/>
    <property type="molecule type" value="Genomic_DNA"/>
</dbReference>
<protein>
    <submittedName>
        <fullName evidence="2">Uncharacterized protein</fullName>
    </submittedName>
</protein>
<keyword evidence="3" id="KW-1185">Reference proteome</keyword>
<evidence type="ECO:0000313" key="2">
    <source>
        <dbReference type="EMBL" id="KAF5328988.1"/>
    </source>
</evidence>